<comment type="caution">
    <text evidence="1">The sequence shown here is derived from an EMBL/GenBank/DDBJ whole genome shotgun (WGS) entry which is preliminary data.</text>
</comment>
<dbReference type="EMBL" id="JAWXVI010000003">
    <property type="protein sequence ID" value="MDX6188814.1"/>
    <property type="molecule type" value="Genomic_DNA"/>
</dbReference>
<sequence>MSDYLEHEKTKIDRLMHSFSKPLKEIPPTPTADEAAAGYAVSYEVVDENVSCVIYIYENQQKHEDALKYFTNNPNVNLKNSLFSSNGRLFFWGYQKTDDPKERYTLNALAAAFAGEE</sequence>
<proteinExistence type="predicted"/>
<dbReference type="Proteomes" id="UP001273350">
    <property type="component" value="Unassembled WGS sequence"/>
</dbReference>
<dbReference type="RefSeq" id="WP_131701556.1">
    <property type="nucleotide sequence ID" value="NZ_CP087134.1"/>
</dbReference>
<evidence type="ECO:0000313" key="1">
    <source>
        <dbReference type="EMBL" id="MDX6188814.1"/>
    </source>
</evidence>
<protein>
    <submittedName>
        <fullName evidence="1">Uncharacterized protein</fullName>
    </submittedName>
</protein>
<gene>
    <name evidence="1" type="ORF">SGQ83_05600</name>
</gene>
<reference evidence="1 2" key="1">
    <citation type="submission" date="2023-11" db="EMBL/GenBank/DDBJ databases">
        <title>Unpublished Manusciprt.</title>
        <authorList>
            <person name="Saticioglu I.B."/>
            <person name="Ay H."/>
            <person name="Ajmi N."/>
            <person name="Altun S."/>
            <person name="Duman M."/>
        </authorList>
    </citation>
    <scope>NUCLEOTIDE SEQUENCE [LARGE SCALE GENOMIC DNA]</scope>
    <source>
        <strain evidence="1 2">Fl-318</strain>
    </source>
</reference>
<organism evidence="1 2">
    <name type="scientific">Flavobacterium cupriresistens</name>
    <dbReference type="NCBI Taxonomy" id="2893885"/>
    <lineage>
        <taxon>Bacteria</taxon>
        <taxon>Pseudomonadati</taxon>
        <taxon>Bacteroidota</taxon>
        <taxon>Flavobacteriia</taxon>
        <taxon>Flavobacteriales</taxon>
        <taxon>Flavobacteriaceae</taxon>
        <taxon>Flavobacterium</taxon>
    </lineage>
</organism>
<evidence type="ECO:0000313" key="2">
    <source>
        <dbReference type="Proteomes" id="UP001273350"/>
    </source>
</evidence>
<keyword evidence="2" id="KW-1185">Reference proteome</keyword>
<name>A0ABU4RAZ0_9FLAO</name>
<accession>A0ABU4RAZ0</accession>